<dbReference type="GO" id="GO:0004821">
    <property type="term" value="F:histidine-tRNA ligase activity"/>
    <property type="evidence" value="ECO:0007669"/>
    <property type="project" value="TreeGrafter"/>
</dbReference>
<feature type="binding site" evidence="4">
    <location>
        <position position="119"/>
    </location>
    <ligand>
        <name>L-histidine</name>
        <dbReference type="ChEBI" id="CHEBI:57595"/>
    </ligand>
</feature>
<dbReference type="PANTHER" id="PTHR43707:SF1">
    <property type="entry name" value="HISTIDINE--TRNA LIGASE, MITOCHONDRIAL-RELATED"/>
    <property type="match status" value="1"/>
</dbReference>
<organism evidence="6 7">
    <name type="scientific">Tepidicaulis marinus</name>
    <dbReference type="NCBI Taxonomy" id="1333998"/>
    <lineage>
        <taxon>Bacteria</taxon>
        <taxon>Pseudomonadati</taxon>
        <taxon>Pseudomonadota</taxon>
        <taxon>Alphaproteobacteria</taxon>
        <taxon>Hyphomicrobiales</taxon>
        <taxon>Parvibaculaceae</taxon>
        <taxon>Tepidicaulis</taxon>
    </lineage>
</organism>
<dbReference type="eggNOG" id="COG3705">
    <property type="taxonomic scope" value="Bacteria"/>
</dbReference>
<feature type="binding site" evidence="4">
    <location>
        <begin position="344"/>
        <end position="345"/>
    </location>
    <ligand>
        <name>L-histidine</name>
        <dbReference type="ChEBI" id="CHEBI:57595"/>
    </ligand>
</feature>
<dbReference type="InterPro" id="IPR045864">
    <property type="entry name" value="aa-tRNA-synth_II/BPL/LPL"/>
</dbReference>
<comment type="subunit">
    <text evidence="1">Homodimer.</text>
</comment>
<sequence length="407" mass="43618">MSNSDMDAGSLASAAESRALADRLQTLFGEAGFQPVDPPVLQPADVFLDRSGEDIRRRMYVFSDPGGAELCLRPDLTIPTCLHYLEEHPKADKPVKLTYRGLAFRYQSSAPWPMREFTQVGVEQIGECEASESCEEADAAILELALRAVEASGLASYRLEMGDLALFGALVDGLDIPATWAERLKRHFWRPDYFRELLLRLADQEALAASGPDLPGLFSALGALDGVEAKALIEEVLTLAGISPVGGRSTREIAERLLEQAADAGAQALPKDIVALIDGFLAISGTPDEALAKIRELTKAAGLSGGSLGEAMARLERRFERLEAAAPDFSKAHFATSFGRNMEYYTGFVFEFRTQLAGKTVNVAGGGRYDTLLETLGAPGPVPAIGCAIGVERLARAVAENAKGAGR</sequence>
<dbReference type="GO" id="GO:0006427">
    <property type="term" value="P:histidyl-tRNA aminoacylation"/>
    <property type="evidence" value="ECO:0007669"/>
    <property type="project" value="TreeGrafter"/>
</dbReference>
<keyword evidence="6" id="KW-0808">Transferase</keyword>
<dbReference type="Gene3D" id="3.30.930.10">
    <property type="entry name" value="Bira Bifunctional Protein, Domain 2"/>
    <property type="match status" value="1"/>
</dbReference>
<keyword evidence="3" id="KW-0368">Histidine biosynthesis</keyword>
<feature type="binding site" evidence="4">
    <location>
        <begin position="75"/>
        <end position="77"/>
    </location>
    <ligand>
        <name>L-histidine</name>
        <dbReference type="ChEBI" id="CHEBI:57595"/>
    </ligand>
</feature>
<dbReference type="Proteomes" id="UP000028702">
    <property type="component" value="Unassembled WGS sequence"/>
</dbReference>
<dbReference type="RefSeq" id="WP_045445056.1">
    <property type="nucleotide sequence ID" value="NZ_BBIO01000006.1"/>
</dbReference>
<feature type="binding site" evidence="4">
    <location>
        <position position="340"/>
    </location>
    <ligand>
        <name>L-histidine</name>
        <dbReference type="ChEBI" id="CHEBI:57595"/>
    </ligand>
</feature>
<evidence type="ECO:0000256" key="4">
    <source>
        <dbReference type="PIRSR" id="PIRSR001549-1"/>
    </source>
</evidence>
<evidence type="ECO:0000313" key="6">
    <source>
        <dbReference type="EMBL" id="GAK44917.1"/>
    </source>
</evidence>
<dbReference type="SUPFAM" id="SSF55681">
    <property type="entry name" value="Class II aaRS and biotin synthetases"/>
    <property type="match status" value="1"/>
</dbReference>
<evidence type="ECO:0000256" key="1">
    <source>
        <dbReference type="ARBA" id="ARBA00011738"/>
    </source>
</evidence>
<feature type="binding site" evidence="4">
    <location>
        <position position="123"/>
    </location>
    <ligand>
        <name>L-histidine</name>
        <dbReference type="ChEBI" id="CHEBI:57595"/>
    </ligand>
</feature>
<proteinExistence type="predicted"/>
<keyword evidence="3" id="KW-0028">Amino-acid biosynthesis</keyword>
<evidence type="ECO:0000259" key="5">
    <source>
        <dbReference type="PROSITE" id="PS50862"/>
    </source>
</evidence>
<dbReference type="PIRSF" id="PIRSF001549">
    <property type="entry name" value="His-tRNA_synth"/>
    <property type="match status" value="1"/>
</dbReference>
<dbReference type="GO" id="GO:0000105">
    <property type="term" value="P:L-histidine biosynthetic process"/>
    <property type="evidence" value="ECO:0007669"/>
    <property type="project" value="UniProtKB-KW"/>
</dbReference>
<evidence type="ECO:0000256" key="3">
    <source>
        <dbReference type="ARBA" id="ARBA00023102"/>
    </source>
</evidence>
<dbReference type="InterPro" id="IPR041715">
    <property type="entry name" value="HisRS-like_core"/>
</dbReference>
<dbReference type="PANTHER" id="PTHR43707">
    <property type="entry name" value="HISTIDYL-TRNA SYNTHETASE"/>
    <property type="match status" value="1"/>
</dbReference>
<feature type="domain" description="Aminoacyl-transfer RNA synthetases class-II family profile" evidence="5">
    <location>
        <begin position="24"/>
        <end position="401"/>
    </location>
</feature>
<dbReference type="PROSITE" id="PS50862">
    <property type="entry name" value="AA_TRNA_LIGASE_II"/>
    <property type="match status" value="1"/>
</dbReference>
<comment type="caution">
    <text evidence="6">The sequence shown here is derived from an EMBL/GenBank/DDBJ whole genome shotgun (WGS) entry which is preliminary data.</text>
</comment>
<accession>A0A081BA49</accession>
<dbReference type="EMBL" id="BBIO01000006">
    <property type="protein sequence ID" value="GAK44917.1"/>
    <property type="molecule type" value="Genomic_DNA"/>
</dbReference>
<evidence type="ECO:0000313" key="7">
    <source>
        <dbReference type="Proteomes" id="UP000028702"/>
    </source>
</evidence>
<name>A0A081BA49_9HYPH</name>
<reference evidence="6 7" key="1">
    <citation type="submission" date="2014-07" db="EMBL/GenBank/DDBJ databases">
        <title>Tepidicaulis marinum gen. nov., sp. nov., a novel marine bacterium denitrifying nitrate to nitrous oxide strictly under microaerobic conditions.</title>
        <authorList>
            <person name="Takeuchi M."/>
            <person name="Yamagishi T."/>
            <person name="Kamagata Y."/>
            <person name="Oshima K."/>
            <person name="Hattori M."/>
            <person name="Katayama T."/>
            <person name="Hanada S."/>
            <person name="Tamaki H."/>
            <person name="Marumo K."/>
            <person name="Maeda H."/>
            <person name="Nedachi M."/>
            <person name="Iwasaki W."/>
            <person name="Suwa Y."/>
            <person name="Sakata S."/>
        </authorList>
    </citation>
    <scope>NUCLEOTIDE SEQUENCE [LARGE SCALE GENOMIC DNA]</scope>
    <source>
        <strain evidence="6 7">MA2</strain>
    </source>
</reference>
<evidence type="ECO:0000256" key="2">
    <source>
        <dbReference type="ARBA" id="ARBA00017399"/>
    </source>
</evidence>
<dbReference type="GO" id="GO:0016757">
    <property type="term" value="F:glycosyltransferase activity"/>
    <property type="evidence" value="ECO:0007669"/>
    <property type="project" value="UniProtKB-KW"/>
</dbReference>
<dbReference type="InterPro" id="IPR006195">
    <property type="entry name" value="aa-tRNA-synth_II"/>
</dbReference>
<keyword evidence="7" id="KW-1185">Reference proteome</keyword>
<dbReference type="AlphaFoldDB" id="A0A081BA49"/>
<dbReference type="Pfam" id="PF13393">
    <property type="entry name" value="tRNA-synt_His"/>
    <property type="match status" value="2"/>
</dbReference>
<dbReference type="STRING" id="1333998.M2A_1416"/>
<feature type="binding site" evidence="4">
    <location>
        <position position="105"/>
    </location>
    <ligand>
        <name>L-histidine</name>
        <dbReference type="ChEBI" id="CHEBI:57595"/>
    </ligand>
</feature>
<dbReference type="NCBIfam" id="NF008953">
    <property type="entry name" value="PRK12295.1-6"/>
    <property type="match status" value="1"/>
</dbReference>
<dbReference type="InterPro" id="IPR004516">
    <property type="entry name" value="HisRS/HisZ"/>
</dbReference>
<dbReference type="GO" id="GO:0005737">
    <property type="term" value="C:cytoplasm"/>
    <property type="evidence" value="ECO:0007669"/>
    <property type="project" value="InterPro"/>
</dbReference>
<keyword evidence="6" id="KW-0328">Glycosyltransferase</keyword>
<gene>
    <name evidence="6" type="ORF">M2A_1416</name>
</gene>
<protein>
    <recommendedName>
        <fullName evidence="2">Histidine--tRNA ligase</fullName>
    </recommendedName>
</protein>